<dbReference type="PROSITE" id="PS00039">
    <property type="entry name" value="DEAD_ATP_HELICASE"/>
    <property type="match status" value="1"/>
</dbReference>
<dbReference type="SMART" id="SM00487">
    <property type="entry name" value="DEXDc"/>
    <property type="match status" value="1"/>
</dbReference>
<dbReference type="RefSeq" id="WP_209702922.1">
    <property type="nucleotide sequence ID" value="NZ_JAGGLM010000018.1"/>
</dbReference>
<dbReference type="CDD" id="cd00268">
    <property type="entry name" value="DEADc"/>
    <property type="match status" value="1"/>
</dbReference>
<dbReference type="EC" id="3.6.4.13" evidence="12"/>
<comment type="caution">
    <text evidence="12">The sequence shown here is derived from an EMBL/GenBank/DDBJ whole genome shotgun (WGS) entry which is preliminary data.</text>
</comment>
<accession>A0ABS4KUD3</accession>
<evidence type="ECO:0000259" key="9">
    <source>
        <dbReference type="PROSITE" id="PS51192"/>
    </source>
</evidence>
<keyword evidence="13" id="KW-1185">Reference proteome</keyword>
<dbReference type="InterPro" id="IPR014014">
    <property type="entry name" value="RNA_helicase_DEAD_Q_motif"/>
</dbReference>
<dbReference type="InterPro" id="IPR001650">
    <property type="entry name" value="Helicase_C-like"/>
</dbReference>
<dbReference type="EMBL" id="JAGGLM010000018">
    <property type="protein sequence ID" value="MBP2033657.1"/>
    <property type="molecule type" value="Genomic_DNA"/>
</dbReference>
<evidence type="ECO:0000256" key="1">
    <source>
        <dbReference type="ARBA" id="ARBA00022490"/>
    </source>
</evidence>
<evidence type="ECO:0000256" key="4">
    <source>
        <dbReference type="ARBA" id="ARBA00022806"/>
    </source>
</evidence>
<dbReference type="InterPro" id="IPR012677">
    <property type="entry name" value="Nucleotide-bd_a/b_plait_sf"/>
</dbReference>
<evidence type="ECO:0000256" key="6">
    <source>
        <dbReference type="ARBA" id="ARBA00023016"/>
    </source>
</evidence>
<organism evidence="12 13">
    <name type="scientific">Clostridium algifaecis</name>
    <dbReference type="NCBI Taxonomy" id="1472040"/>
    <lineage>
        <taxon>Bacteria</taxon>
        <taxon>Bacillati</taxon>
        <taxon>Bacillota</taxon>
        <taxon>Clostridia</taxon>
        <taxon>Eubacteriales</taxon>
        <taxon>Clostridiaceae</taxon>
        <taxon>Clostridium</taxon>
    </lineage>
</organism>
<dbReference type="GO" id="GO:0003724">
    <property type="term" value="F:RNA helicase activity"/>
    <property type="evidence" value="ECO:0007669"/>
    <property type="project" value="UniProtKB-EC"/>
</dbReference>
<dbReference type="Pfam" id="PF25399">
    <property type="entry name" value="DeaD_dimer"/>
    <property type="match status" value="1"/>
</dbReference>
<reference evidence="12 13" key="1">
    <citation type="submission" date="2021-03" db="EMBL/GenBank/DDBJ databases">
        <title>Genomic Encyclopedia of Type Strains, Phase IV (KMG-IV): sequencing the most valuable type-strain genomes for metagenomic binning, comparative biology and taxonomic classification.</title>
        <authorList>
            <person name="Goeker M."/>
        </authorList>
    </citation>
    <scope>NUCLEOTIDE SEQUENCE [LARGE SCALE GENOMIC DNA]</scope>
    <source>
        <strain evidence="12 13">DSM 28783</strain>
    </source>
</reference>
<evidence type="ECO:0000256" key="8">
    <source>
        <dbReference type="RuleBase" id="RU000492"/>
    </source>
</evidence>
<dbReference type="InterPro" id="IPR000629">
    <property type="entry name" value="RNA-helicase_DEAD-box_CS"/>
</dbReference>
<dbReference type="InterPro" id="IPR057325">
    <property type="entry name" value="DeaD_dimer"/>
</dbReference>
<sequence>MSNINFSNLNLHPKVLQSIDAMGFEEPSQIQAESIPVILEGHDVIGQAQTGTGKTLAFGAPMLSKINNDRKNISALILTPTRELAIQVNDELSKIAKFRKVRLMPIYGGQPIDRQIRSLKSGVDVVVGTPGRILDHISRKTIDLSKIQFLIIDEADEMLDMGFIDDIEDIIKKVNSDRQTLLFSATMPDQINKLASKYMSKDVKIIKIEKNTLTVEKIKQYYYEIKHKDRFESLCRILDVDEPSSAIIFCKTKRGVDELVESMQARGYSVEGMHGDMSQNQRLGTLRKFKNGSLDFLVATDVAARGIDVENVTHVINYDLPQDTEYYVHRIGRTGRANKEGIAYSLVTPREYILLKQIEKYTKSKIKRKEIPTIDDIFEAKYKHISEKIRTTLSENNFKNFIPIATELDEEYNLVDVAAALMKMLFENEISFDYKENSLNTNVDQEIRLFLSIGRLDNITPRKLIKFIHETSSIEAHEIGDIDILNKFTFINVSESVASVILKKTNGKKFQGRRVSVEVAKSKKKK</sequence>
<proteinExistence type="inferred from homology"/>
<dbReference type="PANTHER" id="PTHR47963:SF5">
    <property type="entry name" value="DEAD-BOX ATP-DEPENDENT RNA HELICASE CSHA"/>
    <property type="match status" value="1"/>
</dbReference>
<dbReference type="InterPro" id="IPR027417">
    <property type="entry name" value="P-loop_NTPase"/>
</dbReference>
<keyword evidence="1" id="KW-0963">Cytoplasm</keyword>
<keyword evidence="2 8" id="KW-0547">Nucleotide-binding</keyword>
<dbReference type="Proteomes" id="UP001519307">
    <property type="component" value="Unassembled WGS sequence"/>
</dbReference>
<evidence type="ECO:0000313" key="12">
    <source>
        <dbReference type="EMBL" id="MBP2033657.1"/>
    </source>
</evidence>
<keyword evidence="5 8" id="KW-0067">ATP-binding</keyword>
<dbReference type="InterPro" id="IPR011545">
    <property type="entry name" value="DEAD/DEAH_box_helicase_dom"/>
</dbReference>
<evidence type="ECO:0000256" key="5">
    <source>
        <dbReference type="ARBA" id="ARBA00022840"/>
    </source>
</evidence>
<dbReference type="InterPro" id="IPR014001">
    <property type="entry name" value="Helicase_ATP-bd"/>
</dbReference>
<dbReference type="InterPro" id="IPR044742">
    <property type="entry name" value="DEAD/DEAH_RhlB"/>
</dbReference>
<keyword evidence="4 8" id="KW-0347">Helicase</keyword>
<gene>
    <name evidence="12" type="ORF">J2Z42_002364</name>
</gene>
<evidence type="ECO:0000256" key="7">
    <source>
        <dbReference type="PROSITE-ProRule" id="PRU00552"/>
    </source>
</evidence>
<feature type="domain" description="Helicase ATP-binding" evidence="9">
    <location>
        <begin position="35"/>
        <end position="205"/>
    </location>
</feature>
<comment type="similarity">
    <text evidence="8">Belongs to the DEAD box helicase family.</text>
</comment>
<keyword evidence="6" id="KW-0346">Stress response</keyword>
<evidence type="ECO:0000259" key="11">
    <source>
        <dbReference type="PROSITE" id="PS51195"/>
    </source>
</evidence>
<dbReference type="Pfam" id="PF03880">
    <property type="entry name" value="DbpA"/>
    <property type="match status" value="1"/>
</dbReference>
<dbReference type="Gene3D" id="3.30.70.330">
    <property type="match status" value="1"/>
</dbReference>
<name>A0ABS4KUD3_9CLOT</name>
<dbReference type="CDD" id="cd18787">
    <property type="entry name" value="SF2_C_DEAD"/>
    <property type="match status" value="1"/>
</dbReference>
<dbReference type="Pfam" id="PF00271">
    <property type="entry name" value="Helicase_C"/>
    <property type="match status" value="1"/>
</dbReference>
<keyword evidence="3 8" id="KW-0378">Hydrolase</keyword>
<protein>
    <submittedName>
        <fullName evidence="12">ATP-dependent RNA helicase DeaD</fullName>
        <ecNumber evidence="12">3.6.4.13</ecNumber>
    </submittedName>
</protein>
<dbReference type="InterPro" id="IPR005580">
    <property type="entry name" value="DbpA/CsdA_RNA-bd_dom"/>
</dbReference>
<dbReference type="InterPro" id="IPR050547">
    <property type="entry name" value="DEAD_box_RNA_helicases"/>
</dbReference>
<dbReference type="PROSITE" id="PS51194">
    <property type="entry name" value="HELICASE_CTER"/>
    <property type="match status" value="1"/>
</dbReference>
<dbReference type="CDD" id="cd12252">
    <property type="entry name" value="RRM_DbpA"/>
    <property type="match status" value="1"/>
</dbReference>
<dbReference type="SMART" id="SM00490">
    <property type="entry name" value="HELICc"/>
    <property type="match status" value="1"/>
</dbReference>
<dbReference type="Pfam" id="PF00270">
    <property type="entry name" value="DEAD"/>
    <property type="match status" value="1"/>
</dbReference>
<dbReference type="PROSITE" id="PS51192">
    <property type="entry name" value="HELICASE_ATP_BIND_1"/>
    <property type="match status" value="1"/>
</dbReference>
<dbReference type="PANTHER" id="PTHR47963">
    <property type="entry name" value="DEAD-BOX ATP-DEPENDENT RNA HELICASE 47, MITOCHONDRIAL"/>
    <property type="match status" value="1"/>
</dbReference>
<evidence type="ECO:0000256" key="2">
    <source>
        <dbReference type="ARBA" id="ARBA00022741"/>
    </source>
</evidence>
<evidence type="ECO:0000256" key="3">
    <source>
        <dbReference type="ARBA" id="ARBA00022801"/>
    </source>
</evidence>
<feature type="short sequence motif" description="Q motif" evidence="7">
    <location>
        <begin position="4"/>
        <end position="32"/>
    </location>
</feature>
<dbReference type="SUPFAM" id="SSF52540">
    <property type="entry name" value="P-loop containing nucleoside triphosphate hydrolases"/>
    <property type="match status" value="1"/>
</dbReference>
<evidence type="ECO:0000259" key="10">
    <source>
        <dbReference type="PROSITE" id="PS51194"/>
    </source>
</evidence>
<evidence type="ECO:0000313" key="13">
    <source>
        <dbReference type="Proteomes" id="UP001519307"/>
    </source>
</evidence>
<dbReference type="Gene3D" id="3.40.50.300">
    <property type="entry name" value="P-loop containing nucleotide triphosphate hydrolases"/>
    <property type="match status" value="2"/>
</dbReference>
<dbReference type="PROSITE" id="PS51195">
    <property type="entry name" value="Q_MOTIF"/>
    <property type="match status" value="1"/>
</dbReference>
<dbReference type="GO" id="GO:0016787">
    <property type="term" value="F:hydrolase activity"/>
    <property type="evidence" value="ECO:0007669"/>
    <property type="project" value="UniProtKB-KW"/>
</dbReference>
<feature type="domain" description="Helicase C-terminal" evidence="10">
    <location>
        <begin position="217"/>
        <end position="379"/>
    </location>
</feature>
<feature type="domain" description="DEAD-box RNA helicase Q" evidence="11">
    <location>
        <begin position="4"/>
        <end position="32"/>
    </location>
</feature>